<evidence type="ECO:0000256" key="1">
    <source>
        <dbReference type="ARBA" id="ARBA00023125"/>
    </source>
</evidence>
<dbReference type="Gene3D" id="1.10.357.10">
    <property type="entry name" value="Tetracycline Repressor, domain 2"/>
    <property type="match status" value="1"/>
</dbReference>
<dbReference type="GO" id="GO:0000976">
    <property type="term" value="F:transcription cis-regulatory region binding"/>
    <property type="evidence" value="ECO:0007669"/>
    <property type="project" value="TreeGrafter"/>
</dbReference>
<feature type="domain" description="HTH tetR-type" evidence="4">
    <location>
        <begin position="11"/>
        <end position="71"/>
    </location>
</feature>
<dbReference type="RefSeq" id="WP_114949329.1">
    <property type="nucleotide sequence ID" value="NZ_CP033905.1"/>
</dbReference>
<accession>A0A3Q9GIE4</accession>
<dbReference type="InterPro" id="IPR001647">
    <property type="entry name" value="HTH_TetR"/>
</dbReference>
<evidence type="ECO:0000259" key="4">
    <source>
        <dbReference type="PROSITE" id="PS50977"/>
    </source>
</evidence>
<keyword evidence="1 2" id="KW-0238">DNA-binding</keyword>
<sequence length="224" mass="24182">MSEVIHQARGKQKRQKIIEVAALLLREEGPEAVTHRSVASRAGVSLSATTYYFSGLDELLEEAARLNIHIWAQRARQAWSDIVVKPSPHSVEEMAQILIRACLPKGISLINHYRQLLAAETSHVVKKAYRAGRNELDDALTSILDHIGIDISAQVVIAVVDGAAVAAISEGRDVRQTAMHLLTQVLDPQNTASRARPSTADGGGAGRNDQVTPEAVTCLSVSAE</sequence>
<dbReference type="PANTHER" id="PTHR30055:SF231">
    <property type="entry name" value="TRANSCRIPTIONAL REGULATORY PROTEIN (PROBABLY DEOR-FAMILY)-RELATED"/>
    <property type="match status" value="1"/>
</dbReference>
<dbReference type="PANTHER" id="PTHR30055">
    <property type="entry name" value="HTH-TYPE TRANSCRIPTIONAL REGULATOR RUTR"/>
    <property type="match status" value="1"/>
</dbReference>
<dbReference type="GO" id="GO:0003700">
    <property type="term" value="F:DNA-binding transcription factor activity"/>
    <property type="evidence" value="ECO:0007669"/>
    <property type="project" value="TreeGrafter"/>
</dbReference>
<dbReference type="Proteomes" id="UP000275951">
    <property type="component" value="Chromosome"/>
</dbReference>
<feature type="DNA-binding region" description="H-T-H motif" evidence="2">
    <location>
        <begin position="34"/>
        <end position="53"/>
    </location>
</feature>
<gene>
    <name evidence="5" type="ORF">EBQ10_05010</name>
</gene>
<dbReference type="SUPFAM" id="SSF46689">
    <property type="entry name" value="Homeodomain-like"/>
    <property type="match status" value="1"/>
</dbReference>
<evidence type="ECO:0000256" key="3">
    <source>
        <dbReference type="SAM" id="MobiDB-lite"/>
    </source>
</evidence>
<dbReference type="InterPro" id="IPR050109">
    <property type="entry name" value="HTH-type_TetR-like_transc_reg"/>
</dbReference>
<protein>
    <submittedName>
        <fullName evidence="5">TetR family transcriptional regulator</fullName>
    </submittedName>
</protein>
<evidence type="ECO:0000256" key="2">
    <source>
        <dbReference type="PROSITE-ProRule" id="PRU00335"/>
    </source>
</evidence>
<name>A0A3Q9GIE4_9ACTO</name>
<dbReference type="EMBL" id="CP033905">
    <property type="protein sequence ID" value="AZR06719.1"/>
    <property type="molecule type" value="Genomic_DNA"/>
</dbReference>
<dbReference type="Pfam" id="PF00440">
    <property type="entry name" value="TetR_N"/>
    <property type="match status" value="1"/>
</dbReference>
<evidence type="ECO:0000313" key="6">
    <source>
        <dbReference type="Proteomes" id="UP000275951"/>
    </source>
</evidence>
<dbReference type="AlphaFoldDB" id="A0A3Q9GIE4"/>
<proteinExistence type="predicted"/>
<reference evidence="5 6" key="1">
    <citation type="submission" date="2018-11" db="EMBL/GenBank/DDBJ databases">
        <title>Multidrug-resistant genes are associated with an 42-kb island TGI1 carrying a complex class 1 integron in a Trueperella pyogenes.</title>
        <authorList>
            <person name="Dong W."/>
        </authorList>
    </citation>
    <scope>NUCLEOTIDE SEQUENCE [LARGE SCALE GENOMIC DNA]</scope>
    <source>
        <strain evidence="5 6">TP4</strain>
    </source>
</reference>
<dbReference type="InterPro" id="IPR009057">
    <property type="entry name" value="Homeodomain-like_sf"/>
</dbReference>
<organism evidence="5 6">
    <name type="scientific">Trueperella pyogenes</name>
    <dbReference type="NCBI Taxonomy" id="1661"/>
    <lineage>
        <taxon>Bacteria</taxon>
        <taxon>Bacillati</taxon>
        <taxon>Actinomycetota</taxon>
        <taxon>Actinomycetes</taxon>
        <taxon>Actinomycetales</taxon>
        <taxon>Actinomycetaceae</taxon>
        <taxon>Trueperella</taxon>
    </lineage>
</organism>
<feature type="region of interest" description="Disordered" evidence="3">
    <location>
        <begin position="186"/>
        <end position="211"/>
    </location>
</feature>
<dbReference type="PROSITE" id="PS50977">
    <property type="entry name" value="HTH_TETR_2"/>
    <property type="match status" value="1"/>
</dbReference>
<evidence type="ECO:0000313" key="5">
    <source>
        <dbReference type="EMBL" id="AZR06719.1"/>
    </source>
</evidence>